<reference evidence="2" key="1">
    <citation type="submission" date="2019-09" db="EMBL/GenBank/DDBJ databases">
        <authorList>
            <person name="Li J."/>
        </authorList>
    </citation>
    <scope>NUCLEOTIDE SEQUENCE [LARGE SCALE GENOMIC DNA]</scope>
    <source>
        <strain evidence="2">JCM 14732</strain>
    </source>
</reference>
<keyword evidence="1" id="KW-0472">Membrane</keyword>
<dbReference type="EMBL" id="SDPQ02000001">
    <property type="protein sequence ID" value="KAA1400453.1"/>
    <property type="molecule type" value="Genomic_DNA"/>
</dbReference>
<evidence type="ECO:0000313" key="3">
    <source>
        <dbReference type="Proteomes" id="UP000380867"/>
    </source>
</evidence>
<feature type="transmembrane region" description="Helical" evidence="1">
    <location>
        <begin position="106"/>
        <end position="125"/>
    </location>
</feature>
<name>A0A5M4FLD4_9ACTN</name>
<proteinExistence type="predicted"/>
<feature type="transmembrane region" description="Helical" evidence="1">
    <location>
        <begin position="12"/>
        <end position="29"/>
    </location>
</feature>
<feature type="transmembrane region" description="Helical" evidence="1">
    <location>
        <begin position="76"/>
        <end position="94"/>
    </location>
</feature>
<comment type="caution">
    <text evidence="2">The sequence shown here is derived from an EMBL/GenBank/DDBJ whole genome shotgun (WGS) entry which is preliminary data.</text>
</comment>
<protein>
    <submittedName>
        <fullName evidence="2">DUF2752 domain-containing protein</fullName>
    </submittedName>
</protein>
<evidence type="ECO:0000313" key="2">
    <source>
        <dbReference type="EMBL" id="KAA1400453.1"/>
    </source>
</evidence>
<dbReference type="AlphaFoldDB" id="A0A5M4FLD4"/>
<dbReference type="InterPro" id="IPR021215">
    <property type="entry name" value="DUF2752"/>
</dbReference>
<keyword evidence="1" id="KW-1133">Transmembrane helix</keyword>
<evidence type="ECO:0000256" key="1">
    <source>
        <dbReference type="SAM" id="Phobius"/>
    </source>
</evidence>
<gene>
    <name evidence="2" type="ORF">ESP70_002770</name>
</gene>
<keyword evidence="3" id="KW-1185">Reference proteome</keyword>
<keyword evidence="1" id="KW-0812">Transmembrane</keyword>
<accession>A0A5M4FLD4</accession>
<organism evidence="2 3">
    <name type="scientific">Aeromicrobium ginsengisoli</name>
    <dbReference type="NCBI Taxonomy" id="363867"/>
    <lineage>
        <taxon>Bacteria</taxon>
        <taxon>Bacillati</taxon>
        <taxon>Actinomycetota</taxon>
        <taxon>Actinomycetes</taxon>
        <taxon>Propionibacteriales</taxon>
        <taxon>Nocardioidaceae</taxon>
        <taxon>Aeromicrobium</taxon>
    </lineage>
</organism>
<dbReference type="Pfam" id="PF10825">
    <property type="entry name" value="DUF2752"/>
    <property type="match status" value="1"/>
</dbReference>
<dbReference type="Proteomes" id="UP000380867">
    <property type="component" value="Unassembled WGS sequence"/>
</dbReference>
<sequence length="136" mass="14049">MERRVAASGLRAPALVGAAGLGAAVLLHLRDPHDSGTYGYCPFLTLTGKPCPGCGGLRAVNDLTRGDLVGALSSNLLAVVLVGALAAAWVLWVVRRVRGKVDSMITLNLPAGLALIAVVLVFGVVRNTPWGSWLAP</sequence>
<dbReference type="OrthoDB" id="5966662at2"/>